<dbReference type="Proteomes" id="UP001205185">
    <property type="component" value="Unassembled WGS sequence"/>
</dbReference>
<protein>
    <submittedName>
        <fullName evidence="2">Uncharacterized protein</fullName>
    </submittedName>
</protein>
<sequence>MPPQPNPLNTRTQRCQRSPLDTLTRRCQPAPARSAPTHKPSTWTLGLSGANWPSVRSAPTHSANHWTVGPCGANPLPVRSAQSTVPARGHSDPAVPTGLPSGPPQPTCPAHGHSDLAVSAQPVLGCPASPAPGQSDSLVPSARWGGPVLCGGTAPVAFPRGRACFWAPALRFCVGCRRGPAQNRSTASSFYALSRIGRRGRRQATRRPIPVAEVAARQRGRPRNRTPQGLARAAGHAPPHPRPRSGQAPHYP</sequence>
<feature type="region of interest" description="Disordered" evidence="1">
    <location>
        <begin position="77"/>
        <end position="114"/>
    </location>
</feature>
<feature type="compositionally biased region" description="Polar residues" evidence="1">
    <location>
        <begin position="7"/>
        <end position="21"/>
    </location>
</feature>
<organism evidence="2 3">
    <name type="scientific">Actinokineospora diospyrosa</name>
    <dbReference type="NCBI Taxonomy" id="103728"/>
    <lineage>
        <taxon>Bacteria</taxon>
        <taxon>Bacillati</taxon>
        <taxon>Actinomycetota</taxon>
        <taxon>Actinomycetes</taxon>
        <taxon>Pseudonocardiales</taxon>
        <taxon>Pseudonocardiaceae</taxon>
        <taxon>Actinokineospora</taxon>
    </lineage>
</organism>
<proteinExistence type="predicted"/>
<accession>A0ABT1IK27</accession>
<keyword evidence="3" id="KW-1185">Reference proteome</keyword>
<evidence type="ECO:0000313" key="3">
    <source>
        <dbReference type="Proteomes" id="UP001205185"/>
    </source>
</evidence>
<feature type="region of interest" description="Disordered" evidence="1">
    <location>
        <begin position="198"/>
        <end position="252"/>
    </location>
</feature>
<evidence type="ECO:0000313" key="2">
    <source>
        <dbReference type="EMBL" id="MCP2272995.1"/>
    </source>
</evidence>
<dbReference type="EMBL" id="JAMTCO010000014">
    <property type="protein sequence ID" value="MCP2272995.1"/>
    <property type="molecule type" value="Genomic_DNA"/>
</dbReference>
<comment type="caution">
    <text evidence="2">The sequence shown here is derived from an EMBL/GenBank/DDBJ whole genome shotgun (WGS) entry which is preliminary data.</text>
</comment>
<gene>
    <name evidence="2" type="ORF">LV75_005521</name>
</gene>
<feature type="region of interest" description="Disordered" evidence="1">
    <location>
        <begin position="1"/>
        <end position="43"/>
    </location>
</feature>
<evidence type="ECO:0000256" key="1">
    <source>
        <dbReference type="SAM" id="MobiDB-lite"/>
    </source>
</evidence>
<name>A0ABT1IK27_9PSEU</name>
<reference evidence="2 3" key="1">
    <citation type="submission" date="2022-06" db="EMBL/GenBank/DDBJ databases">
        <title>Genomic Encyclopedia of Archaeal and Bacterial Type Strains, Phase II (KMG-II): from individual species to whole genera.</title>
        <authorList>
            <person name="Goeker M."/>
        </authorList>
    </citation>
    <scope>NUCLEOTIDE SEQUENCE [LARGE SCALE GENOMIC DNA]</scope>
    <source>
        <strain evidence="2 3">DSM 44255</strain>
    </source>
</reference>